<evidence type="ECO:0000313" key="3">
    <source>
        <dbReference type="EMBL" id="KID57834.1"/>
    </source>
</evidence>
<reference evidence="3 4" key="1">
    <citation type="submission" date="2014-12" db="EMBL/GenBank/DDBJ databases">
        <title>Draft Genome Sequence of Pseudoalteromonas luteoviolacea HI1.</title>
        <authorList>
            <person name="Asahina A.Y."/>
            <person name="Hadfield M.G."/>
        </authorList>
    </citation>
    <scope>NUCLEOTIDE SEQUENCE [LARGE SCALE GENOMIC DNA]</scope>
    <source>
        <strain evidence="3 4">HI1</strain>
    </source>
</reference>
<dbReference type="InterPro" id="IPR001375">
    <property type="entry name" value="Peptidase_S9_cat"/>
</dbReference>
<sequence length="817" mass="91273">MKFKSAVTLLFSAIATQLSAAPIDTQYIQFIGPIGQNIQTKPHHTGHQSAIVKNLANKLSTDNDALEVFGERIKWQPLADVNALTMGGLQALKLEFSTGRFVQGKLNLTGIEKAHVFLNGQLLDGKNTHQISAVTGDHQLLIIAEQVSDWKKVAVDFTGKAEHDQLVFTQKSTKALSAKQLFDSPTISAISLSPNADYYVATEQRYQDNKGNSALRDTALYNEDGDVIYRLHGVNANAVKWKSDSKSVVFVQNKQLKTLDIKSLKETVIAEDLAGASGFQYFDDTTLIFTWTKTAPEGDKIVKHYKGLEDRWSYARNISQVYLMDISTGLIQAVTEHNLSHSLEDFDAKNNRILATRSPQNYAAPYHSVTELVEFDLSNNSSKVLGQYGTFKDARYGNDGIYVSAGAEFGNGLGRSLKEGVLANNYDTQLFWMNAQGRDIKALSKQFDPSIDSFKVLNNGDLVLKVTDEDRKKLYLFDESKNKFKSLKTKLDVVDKYSVADKRSPVVLASGTTASTPNKLIQLSVKSNKASTVWDSQPIAYKNAEIATLEEFNFTNSVGTEIKGRVYVPHGLDKSKKHPALIYYYGGTSPVSRGFTGRYPFNFWATNGYVVYVLQPSGATGFGQEFSAKHVNDWGNRAADDIIEGTNAFLDAYQFVDKKRLGNLGASYGGFMTMTLATKTDMFSASISHAGISNLTSYWGHGWWGYLYSAEASKHSYPWNNSHLYSQQSPVFNADKVKTPLLLVHGDADVNVPVGESHIMYTALKMLNQDVELIEYKGADHQIFARDRRFQWWDTMLAYFDKHLKDEPQWWQHMYGK</sequence>
<dbReference type="Proteomes" id="UP000031327">
    <property type="component" value="Unassembled WGS sequence"/>
</dbReference>
<dbReference type="Pfam" id="PF00326">
    <property type="entry name" value="Peptidase_S9"/>
    <property type="match status" value="1"/>
</dbReference>
<feature type="chain" id="PRO_5002153742" evidence="1">
    <location>
        <begin position="21"/>
        <end position="817"/>
    </location>
</feature>
<dbReference type="SUPFAM" id="SSF53474">
    <property type="entry name" value="alpha/beta-Hydrolases"/>
    <property type="match status" value="1"/>
</dbReference>
<evidence type="ECO:0000259" key="2">
    <source>
        <dbReference type="Pfam" id="PF00326"/>
    </source>
</evidence>
<dbReference type="PANTHER" id="PTHR11731">
    <property type="entry name" value="PROTEASE FAMILY S9B,C DIPEPTIDYL-PEPTIDASE IV-RELATED"/>
    <property type="match status" value="1"/>
</dbReference>
<dbReference type="GO" id="GO:0006508">
    <property type="term" value="P:proteolysis"/>
    <property type="evidence" value="ECO:0007669"/>
    <property type="project" value="InterPro"/>
</dbReference>
<keyword evidence="1" id="KW-0732">Signal</keyword>
<dbReference type="Gene3D" id="3.40.50.1820">
    <property type="entry name" value="alpha/beta hydrolase"/>
    <property type="match status" value="1"/>
</dbReference>
<dbReference type="PANTHER" id="PTHR11731:SF193">
    <property type="entry name" value="DIPEPTIDYL PEPTIDASE 9"/>
    <property type="match status" value="1"/>
</dbReference>
<dbReference type="GO" id="GO:0008236">
    <property type="term" value="F:serine-type peptidase activity"/>
    <property type="evidence" value="ECO:0007669"/>
    <property type="project" value="InterPro"/>
</dbReference>
<feature type="signal peptide" evidence="1">
    <location>
        <begin position="1"/>
        <end position="20"/>
    </location>
</feature>
<dbReference type="GO" id="GO:0008239">
    <property type="term" value="F:dipeptidyl-peptidase activity"/>
    <property type="evidence" value="ECO:0007669"/>
    <property type="project" value="TreeGrafter"/>
</dbReference>
<proteinExistence type="predicted"/>
<dbReference type="AlphaFoldDB" id="A0A0C1ML87"/>
<dbReference type="InterPro" id="IPR029058">
    <property type="entry name" value="AB_hydrolase_fold"/>
</dbReference>
<organism evidence="3 4">
    <name type="scientific">Pseudoalteromonas luteoviolacea</name>
    <dbReference type="NCBI Taxonomy" id="43657"/>
    <lineage>
        <taxon>Bacteria</taxon>
        <taxon>Pseudomonadati</taxon>
        <taxon>Pseudomonadota</taxon>
        <taxon>Gammaproteobacteria</taxon>
        <taxon>Alteromonadales</taxon>
        <taxon>Pseudoalteromonadaceae</taxon>
        <taxon>Pseudoalteromonas</taxon>
    </lineage>
</organism>
<dbReference type="SUPFAM" id="SSF82171">
    <property type="entry name" value="DPP6 N-terminal domain-like"/>
    <property type="match status" value="1"/>
</dbReference>
<evidence type="ECO:0000256" key="1">
    <source>
        <dbReference type="SAM" id="SignalP"/>
    </source>
</evidence>
<feature type="domain" description="Peptidase S9 prolyl oligopeptidase catalytic" evidence="2">
    <location>
        <begin position="601"/>
        <end position="806"/>
    </location>
</feature>
<dbReference type="OrthoDB" id="9812921at2"/>
<comment type="caution">
    <text evidence="3">The sequence shown here is derived from an EMBL/GenBank/DDBJ whole genome shotgun (WGS) entry which is preliminary data.</text>
</comment>
<protein>
    <submittedName>
        <fullName evidence="3">Hydrolase</fullName>
    </submittedName>
</protein>
<gene>
    <name evidence="3" type="ORF">JF50_03520</name>
</gene>
<accession>A0A0C1ML87</accession>
<dbReference type="RefSeq" id="WP_039608133.1">
    <property type="nucleotide sequence ID" value="NZ_JWIC01000004.1"/>
</dbReference>
<keyword evidence="3" id="KW-0378">Hydrolase</keyword>
<dbReference type="EMBL" id="JWIC01000004">
    <property type="protein sequence ID" value="KID57834.1"/>
    <property type="molecule type" value="Genomic_DNA"/>
</dbReference>
<name>A0A0C1ML87_9GAMM</name>
<dbReference type="InterPro" id="IPR050278">
    <property type="entry name" value="Serine_Prot_S9B/DPPIV"/>
</dbReference>
<evidence type="ECO:0000313" key="4">
    <source>
        <dbReference type="Proteomes" id="UP000031327"/>
    </source>
</evidence>